<evidence type="ECO:0000256" key="1">
    <source>
        <dbReference type="SAM" id="Phobius"/>
    </source>
</evidence>
<feature type="transmembrane region" description="Helical" evidence="1">
    <location>
        <begin position="36"/>
        <end position="56"/>
    </location>
</feature>
<organism evidence="3 4">
    <name type="scientific">Geomonas oryzisoli</name>
    <dbReference type="NCBI Taxonomy" id="2847992"/>
    <lineage>
        <taxon>Bacteria</taxon>
        <taxon>Pseudomonadati</taxon>
        <taxon>Thermodesulfobacteriota</taxon>
        <taxon>Desulfuromonadia</taxon>
        <taxon>Geobacterales</taxon>
        <taxon>Geobacteraceae</taxon>
        <taxon>Geomonas</taxon>
    </lineage>
</organism>
<protein>
    <submittedName>
        <fullName evidence="3">CAAX prenyl protease-related protein</fullName>
    </submittedName>
</protein>
<dbReference type="Pfam" id="PF02517">
    <property type="entry name" value="Rce1-like"/>
    <property type="match status" value="1"/>
</dbReference>
<evidence type="ECO:0000313" key="3">
    <source>
        <dbReference type="EMBL" id="QWV91861.1"/>
    </source>
</evidence>
<feature type="transmembrane region" description="Helical" evidence="1">
    <location>
        <begin position="196"/>
        <end position="217"/>
    </location>
</feature>
<feature type="transmembrane region" description="Helical" evidence="1">
    <location>
        <begin position="158"/>
        <end position="190"/>
    </location>
</feature>
<feature type="transmembrane region" description="Helical" evidence="1">
    <location>
        <begin position="68"/>
        <end position="88"/>
    </location>
</feature>
<dbReference type="InterPro" id="IPR003675">
    <property type="entry name" value="Rce1/LyrA-like_dom"/>
</dbReference>
<keyword evidence="4" id="KW-1185">Reference proteome</keyword>
<dbReference type="GO" id="GO:0006508">
    <property type="term" value="P:proteolysis"/>
    <property type="evidence" value="ECO:0007669"/>
    <property type="project" value="UniProtKB-KW"/>
</dbReference>
<reference evidence="3 4" key="1">
    <citation type="submission" date="2021-06" db="EMBL/GenBank/DDBJ databases">
        <title>Gemonas diversity in paddy soil.</title>
        <authorList>
            <person name="Liu G."/>
        </authorList>
    </citation>
    <scope>NUCLEOTIDE SEQUENCE [LARGE SCALE GENOMIC DNA]</scope>
    <source>
        <strain evidence="3 4">RG10</strain>
    </source>
</reference>
<keyword evidence="1" id="KW-1133">Transmembrane helix</keyword>
<dbReference type="GO" id="GO:0008233">
    <property type="term" value="F:peptidase activity"/>
    <property type="evidence" value="ECO:0007669"/>
    <property type="project" value="UniProtKB-KW"/>
</dbReference>
<accession>A0ABX8J4A2</accession>
<dbReference type="InterPro" id="IPR014346">
    <property type="entry name" value="Prenyl_protease-related"/>
</dbReference>
<proteinExistence type="predicted"/>
<sequence length="224" mass="24930">MLPRVLPFAVFMGFIALEEGLRTDVVKPWLSLPDTALNTLYPLKAGATALLLLFFWNRYRELRLRDLNDLKATTLSLCVGAATFLLWIKLPVTLPMVGAPAGFDPALFSEGGPRLLMTAARVAGAVLVVPVMEELFWRSFLLRYLIQADFESVPIGRFNWGAFTATTVLFALEHHFFLAGLAAGAAYNILLYRTRSIAHCVLAHAVTNMALACYVLGTGRWYFW</sequence>
<evidence type="ECO:0000259" key="2">
    <source>
        <dbReference type="Pfam" id="PF02517"/>
    </source>
</evidence>
<dbReference type="NCBIfam" id="TIGR03008">
    <property type="entry name" value="pepcterm_CAAX"/>
    <property type="match status" value="1"/>
</dbReference>
<gene>
    <name evidence="3" type="ORF">KP004_11520</name>
</gene>
<name>A0ABX8J4A2_9BACT</name>
<dbReference type="RefSeq" id="WP_216798691.1">
    <property type="nucleotide sequence ID" value="NZ_CP076723.1"/>
</dbReference>
<dbReference type="EMBL" id="CP076723">
    <property type="protein sequence ID" value="QWV91861.1"/>
    <property type="molecule type" value="Genomic_DNA"/>
</dbReference>
<keyword evidence="1" id="KW-0812">Transmembrane</keyword>
<feature type="domain" description="CAAX prenyl protease 2/Lysostaphin resistance protein A-like" evidence="2">
    <location>
        <begin position="120"/>
        <end position="209"/>
    </location>
</feature>
<keyword evidence="3" id="KW-0378">Hydrolase</keyword>
<evidence type="ECO:0000313" key="4">
    <source>
        <dbReference type="Proteomes" id="UP000683557"/>
    </source>
</evidence>
<dbReference type="Proteomes" id="UP000683557">
    <property type="component" value="Chromosome"/>
</dbReference>
<keyword evidence="1" id="KW-0472">Membrane</keyword>
<keyword evidence="3" id="KW-0645">Protease</keyword>